<evidence type="ECO:0000313" key="2">
    <source>
        <dbReference type="Proteomes" id="UP000204221"/>
    </source>
</evidence>
<evidence type="ECO:0000313" key="1">
    <source>
        <dbReference type="EMBL" id="ASO19259.1"/>
    </source>
</evidence>
<reference evidence="1 2" key="1">
    <citation type="submission" date="2017-07" db="EMBL/GenBank/DDBJ databases">
        <title>Complete genome sequence of Actinoalloteichus hoggarensis DSM 45943, type strain of Actinoalloteichus hoggarensis.</title>
        <authorList>
            <person name="Ruckert C."/>
            <person name="Nouioui I."/>
            <person name="Willmese J."/>
            <person name="van Wezel G."/>
            <person name="Klenk H.-P."/>
            <person name="Kalinowski J."/>
            <person name="Zotchev S.B."/>
        </authorList>
    </citation>
    <scope>NUCLEOTIDE SEQUENCE [LARGE SCALE GENOMIC DNA]</scope>
    <source>
        <strain evidence="1 2">DSM 45943</strain>
    </source>
</reference>
<dbReference type="Proteomes" id="UP000204221">
    <property type="component" value="Chromosome"/>
</dbReference>
<dbReference type="RefSeq" id="WP_157736713.1">
    <property type="nucleotide sequence ID" value="NZ_CP022521.1"/>
</dbReference>
<proteinExistence type="predicted"/>
<name>A0A221W0H5_9PSEU</name>
<dbReference type="EMBL" id="CP022521">
    <property type="protein sequence ID" value="ASO19259.1"/>
    <property type="molecule type" value="Genomic_DNA"/>
</dbReference>
<dbReference type="AlphaFoldDB" id="A0A221W0H5"/>
<sequence>MNLETVDPSTSSERAGRVPLTKAERQALRHFEPGRRALFLAVGVLVLLAGIALPWTGGATGTDILLGTSDEALGIGVLPRIFVGTVLLFGVGVTALTLILRRWSLAWVCAFGCGHSVFEGMLAIWTRQTGVDTPGPGVGLVITVLAILFMAVQWFNLAWSRT</sequence>
<dbReference type="KEGG" id="ahg:AHOG_08070"/>
<accession>A0A221W0H5</accession>
<organism evidence="1 2">
    <name type="scientific">Actinoalloteichus hoggarensis</name>
    <dbReference type="NCBI Taxonomy" id="1470176"/>
    <lineage>
        <taxon>Bacteria</taxon>
        <taxon>Bacillati</taxon>
        <taxon>Actinomycetota</taxon>
        <taxon>Actinomycetes</taxon>
        <taxon>Pseudonocardiales</taxon>
        <taxon>Pseudonocardiaceae</taxon>
        <taxon>Actinoalloteichus</taxon>
    </lineage>
</organism>
<keyword evidence="2" id="KW-1185">Reference proteome</keyword>
<gene>
    <name evidence="1" type="ORF">AHOG_08070</name>
</gene>
<dbReference type="OrthoDB" id="4773013at2"/>
<protein>
    <submittedName>
        <fullName evidence="1">Uncharacterized protein</fullName>
    </submittedName>
</protein>